<keyword evidence="3" id="KW-1185">Reference proteome</keyword>
<dbReference type="PANTHER" id="PTHR40099:SF1">
    <property type="entry name" value="ACETOLACTATE SYNTHASE, SMALL SUBUNIT"/>
    <property type="match status" value="1"/>
</dbReference>
<dbReference type="PANTHER" id="PTHR40099">
    <property type="entry name" value="ACETOLACTATE SYNTHASE, SMALL SUBUNIT"/>
    <property type="match status" value="1"/>
</dbReference>
<dbReference type="Gene3D" id="3.30.2130.10">
    <property type="entry name" value="VC0802-like"/>
    <property type="match status" value="1"/>
</dbReference>
<dbReference type="Pfam" id="PF19571">
    <property type="entry name" value="ACT_8"/>
    <property type="match status" value="1"/>
</dbReference>
<dbReference type="STRING" id="1142394.PSMK_27450"/>
<evidence type="ECO:0000313" key="3">
    <source>
        <dbReference type="Proteomes" id="UP000007881"/>
    </source>
</evidence>
<dbReference type="Proteomes" id="UP000007881">
    <property type="component" value="Chromosome"/>
</dbReference>
<accession>I0II16</accession>
<gene>
    <name evidence="2" type="ordered locus">PSMK_27450</name>
</gene>
<evidence type="ECO:0000259" key="1">
    <source>
        <dbReference type="Pfam" id="PF19571"/>
    </source>
</evidence>
<dbReference type="AlphaFoldDB" id="I0II16"/>
<organism evidence="2 3">
    <name type="scientific">Phycisphaera mikurensis (strain NBRC 102666 / KCTC 22515 / FYK2301M01)</name>
    <dbReference type="NCBI Taxonomy" id="1142394"/>
    <lineage>
        <taxon>Bacteria</taxon>
        <taxon>Pseudomonadati</taxon>
        <taxon>Planctomycetota</taxon>
        <taxon>Phycisphaerae</taxon>
        <taxon>Phycisphaerales</taxon>
        <taxon>Phycisphaeraceae</taxon>
        <taxon>Phycisphaera</taxon>
    </lineage>
</organism>
<dbReference type="HOGENOM" id="CLU_136790_1_1_0"/>
<dbReference type="RefSeq" id="WP_014438114.1">
    <property type="nucleotide sequence ID" value="NC_017080.1"/>
</dbReference>
<name>I0II16_PHYMF</name>
<dbReference type="KEGG" id="phm:PSMK_27450"/>
<dbReference type="EMBL" id="AP012338">
    <property type="protein sequence ID" value="BAM04904.1"/>
    <property type="molecule type" value="Genomic_DNA"/>
</dbReference>
<dbReference type="eggNOG" id="COG4747">
    <property type="taxonomic scope" value="Bacteria"/>
</dbReference>
<proteinExistence type="predicted"/>
<dbReference type="InterPro" id="IPR045739">
    <property type="entry name" value="ACT_dom_pair"/>
</dbReference>
<feature type="domain" description="ACT" evidence="1">
    <location>
        <begin position="21"/>
        <end position="157"/>
    </location>
</feature>
<dbReference type="OrthoDB" id="287144at2"/>
<sequence>MPLTRTEVPTAQGYEPPRNVQFSVFLDNRVGRLRDLLEMFRDQPHCTLAGLSVVDSADHAVVRLLTSRSELCRRLLYRGEHACSESDVVAVELPQEDSLPDVCQVLVQAELNIHYAYPLLVRPHGRAVIALQTDDIVLAGQLLRRRHYELLAENDLGENATGGRAV</sequence>
<protein>
    <recommendedName>
        <fullName evidence="1">ACT domain-containing protein</fullName>
    </recommendedName>
</protein>
<reference evidence="2 3" key="1">
    <citation type="submission" date="2012-02" db="EMBL/GenBank/DDBJ databases">
        <title>Complete genome sequence of Phycisphaera mikurensis NBRC 102666.</title>
        <authorList>
            <person name="Ankai A."/>
            <person name="Hosoyama A."/>
            <person name="Terui Y."/>
            <person name="Sekine M."/>
            <person name="Fukai R."/>
            <person name="Kato Y."/>
            <person name="Nakamura S."/>
            <person name="Yamada-Narita S."/>
            <person name="Kawakoshi A."/>
            <person name="Fukunaga Y."/>
            <person name="Yamazaki S."/>
            <person name="Fujita N."/>
        </authorList>
    </citation>
    <scope>NUCLEOTIDE SEQUENCE [LARGE SCALE GENOMIC DNA]</scope>
    <source>
        <strain evidence="3">NBRC 102666 / KCTC 22515 / FYK2301M01</strain>
    </source>
</reference>
<evidence type="ECO:0000313" key="2">
    <source>
        <dbReference type="EMBL" id="BAM04904.1"/>
    </source>
</evidence>